<dbReference type="PANTHER" id="PTHR24388:SF96">
    <property type="entry name" value="GENE, 32687-RELATED"/>
    <property type="match status" value="1"/>
</dbReference>
<keyword evidence="10" id="KW-0539">Nucleus</keyword>
<evidence type="ECO:0000256" key="10">
    <source>
        <dbReference type="ARBA" id="ARBA00023242"/>
    </source>
</evidence>
<comment type="subcellular location">
    <subcellularLocation>
        <location evidence="1">Nucleus</location>
    </subcellularLocation>
</comment>
<evidence type="ECO:0000256" key="9">
    <source>
        <dbReference type="ARBA" id="ARBA00023163"/>
    </source>
</evidence>
<dbReference type="InterPro" id="IPR013087">
    <property type="entry name" value="Znf_C2H2_type"/>
</dbReference>
<feature type="domain" description="C2H2-type" evidence="13">
    <location>
        <begin position="160"/>
        <end position="187"/>
    </location>
</feature>
<name>A0A9Q0L6G8_ANAIG</name>
<reference evidence="14" key="1">
    <citation type="submission" date="2022-10" db="EMBL/GenBank/DDBJ databases">
        <title>Novel sulphate-reducing endosymbionts in the free-living metamonad Anaeramoeba.</title>
        <authorList>
            <person name="Jerlstrom-Hultqvist J."/>
            <person name="Cepicka I."/>
            <person name="Gallot-Lavallee L."/>
            <person name="Salas-Leiva D."/>
            <person name="Curtis B.A."/>
            <person name="Zahonova K."/>
            <person name="Pipaliya S."/>
            <person name="Dacks J."/>
            <person name="Roger A.J."/>
        </authorList>
    </citation>
    <scope>NUCLEOTIDE SEQUENCE</scope>
    <source>
        <strain evidence="14">BMAN</strain>
    </source>
</reference>
<evidence type="ECO:0000256" key="7">
    <source>
        <dbReference type="ARBA" id="ARBA00023015"/>
    </source>
</evidence>
<evidence type="ECO:0000313" key="14">
    <source>
        <dbReference type="EMBL" id="KAJ5066685.1"/>
    </source>
</evidence>
<dbReference type="InterPro" id="IPR050527">
    <property type="entry name" value="Snail/Krueppel_Znf"/>
</dbReference>
<evidence type="ECO:0000256" key="2">
    <source>
        <dbReference type="ARBA" id="ARBA00006991"/>
    </source>
</evidence>
<keyword evidence="6" id="KW-0862">Zinc</keyword>
<feature type="compositionally biased region" description="Basic and acidic residues" evidence="12">
    <location>
        <begin position="276"/>
        <end position="290"/>
    </location>
</feature>
<dbReference type="PROSITE" id="PS50157">
    <property type="entry name" value="ZINC_FINGER_C2H2_2"/>
    <property type="match status" value="8"/>
</dbReference>
<dbReference type="GO" id="GO:0000981">
    <property type="term" value="F:DNA-binding transcription factor activity, RNA polymerase II-specific"/>
    <property type="evidence" value="ECO:0007669"/>
    <property type="project" value="TreeGrafter"/>
</dbReference>
<feature type="domain" description="C2H2-type" evidence="13">
    <location>
        <begin position="72"/>
        <end position="101"/>
    </location>
</feature>
<dbReference type="PANTHER" id="PTHR24388">
    <property type="entry name" value="ZINC FINGER PROTEIN"/>
    <property type="match status" value="1"/>
</dbReference>
<dbReference type="InterPro" id="IPR036236">
    <property type="entry name" value="Znf_C2H2_sf"/>
</dbReference>
<organism evidence="14 15">
    <name type="scientific">Anaeramoeba ignava</name>
    <name type="common">Anaerobic marine amoeba</name>
    <dbReference type="NCBI Taxonomy" id="1746090"/>
    <lineage>
        <taxon>Eukaryota</taxon>
        <taxon>Metamonada</taxon>
        <taxon>Anaeramoebidae</taxon>
        <taxon>Anaeramoeba</taxon>
    </lineage>
</organism>
<dbReference type="Proteomes" id="UP001149090">
    <property type="component" value="Unassembled WGS sequence"/>
</dbReference>
<feature type="domain" description="C2H2-type" evidence="13">
    <location>
        <begin position="102"/>
        <end position="132"/>
    </location>
</feature>
<sequence>MTTHTNERKFECPFPGCNKKFKRKDHLQNHMETHKEDREKKYSCPYEGCNKKYFRKEKLTRHINNVHKKEKYQCDFPGCQARFVKKNQLIRHKAIHTGKKPYQCTYEGCGMCFDYPSQLKRHIRSVHTKEKTHICGECGLSFLKFNELQRHIKEFHALQYECDVCGKKFNSKRNLKNHSQVHELNRKVYVCNHKDCNSSFATLSSLNAHINAVHKGIRYKCLFCGKLFSYLSTLSLHKKKFHDLELKENDKNEPKYEIIQIDENQEKDKHKHKKEKDKDKHKNKHKDKDKDKHKHKHKKDKKDKKDKKQKR</sequence>
<gene>
    <name evidence="14" type="ORF">M0811_13365</name>
</gene>
<dbReference type="FunFam" id="3.30.160.60:FF:001102">
    <property type="entry name" value="Transcription factor IIIA"/>
    <property type="match status" value="1"/>
</dbReference>
<evidence type="ECO:0000259" key="13">
    <source>
        <dbReference type="PROSITE" id="PS50157"/>
    </source>
</evidence>
<keyword evidence="7" id="KW-0805">Transcription regulation</keyword>
<evidence type="ECO:0000256" key="3">
    <source>
        <dbReference type="ARBA" id="ARBA00022723"/>
    </source>
</evidence>
<feature type="domain" description="C2H2-type" evidence="13">
    <location>
        <begin position="10"/>
        <end position="39"/>
    </location>
</feature>
<dbReference type="GO" id="GO:0008270">
    <property type="term" value="F:zinc ion binding"/>
    <property type="evidence" value="ECO:0007669"/>
    <property type="project" value="UniProtKB-KW"/>
</dbReference>
<dbReference type="SMART" id="SM00355">
    <property type="entry name" value="ZnF_C2H2"/>
    <property type="match status" value="8"/>
</dbReference>
<protein>
    <submittedName>
        <fullName evidence="14">Zinc finger protein</fullName>
    </submittedName>
</protein>
<dbReference type="OrthoDB" id="427030at2759"/>
<keyword evidence="4" id="KW-0677">Repeat</keyword>
<dbReference type="FunFam" id="3.30.160.60:FF:000446">
    <property type="entry name" value="Zinc finger protein"/>
    <property type="match status" value="1"/>
</dbReference>
<feature type="domain" description="C2H2-type" evidence="13">
    <location>
        <begin position="133"/>
        <end position="161"/>
    </location>
</feature>
<dbReference type="OMA" id="HYNAVHD"/>
<feature type="domain" description="C2H2-type" evidence="13">
    <location>
        <begin position="42"/>
        <end position="72"/>
    </location>
</feature>
<keyword evidence="8" id="KW-0238">DNA-binding</keyword>
<dbReference type="AlphaFoldDB" id="A0A9Q0L6G8"/>
<evidence type="ECO:0000256" key="4">
    <source>
        <dbReference type="ARBA" id="ARBA00022737"/>
    </source>
</evidence>
<dbReference type="GO" id="GO:0005634">
    <property type="term" value="C:nucleus"/>
    <property type="evidence" value="ECO:0007669"/>
    <property type="project" value="UniProtKB-SubCell"/>
</dbReference>
<evidence type="ECO:0000256" key="5">
    <source>
        <dbReference type="ARBA" id="ARBA00022771"/>
    </source>
</evidence>
<feature type="region of interest" description="Disordered" evidence="12">
    <location>
        <begin position="255"/>
        <end position="311"/>
    </location>
</feature>
<dbReference type="GO" id="GO:0000978">
    <property type="term" value="F:RNA polymerase II cis-regulatory region sequence-specific DNA binding"/>
    <property type="evidence" value="ECO:0007669"/>
    <property type="project" value="TreeGrafter"/>
</dbReference>
<evidence type="ECO:0000256" key="12">
    <source>
        <dbReference type="SAM" id="MobiDB-lite"/>
    </source>
</evidence>
<evidence type="ECO:0000256" key="8">
    <source>
        <dbReference type="ARBA" id="ARBA00023125"/>
    </source>
</evidence>
<proteinExistence type="inferred from homology"/>
<dbReference type="EMBL" id="JAPDFW010000137">
    <property type="protein sequence ID" value="KAJ5066685.1"/>
    <property type="molecule type" value="Genomic_DNA"/>
</dbReference>
<feature type="compositionally biased region" description="Basic residues" evidence="12">
    <location>
        <begin position="291"/>
        <end position="311"/>
    </location>
</feature>
<keyword evidence="15" id="KW-1185">Reference proteome</keyword>
<accession>A0A9Q0L6G8</accession>
<evidence type="ECO:0000313" key="15">
    <source>
        <dbReference type="Proteomes" id="UP001149090"/>
    </source>
</evidence>
<keyword evidence="3" id="KW-0479">Metal-binding</keyword>
<dbReference type="SUPFAM" id="SSF57667">
    <property type="entry name" value="beta-beta-alpha zinc fingers"/>
    <property type="match status" value="5"/>
</dbReference>
<evidence type="ECO:0000256" key="6">
    <source>
        <dbReference type="ARBA" id="ARBA00022833"/>
    </source>
</evidence>
<feature type="domain" description="C2H2-type" evidence="13">
    <location>
        <begin position="189"/>
        <end position="219"/>
    </location>
</feature>
<dbReference type="Gene3D" id="3.30.160.60">
    <property type="entry name" value="Classic Zinc Finger"/>
    <property type="match status" value="6"/>
</dbReference>
<evidence type="ECO:0000256" key="1">
    <source>
        <dbReference type="ARBA" id="ARBA00004123"/>
    </source>
</evidence>
<keyword evidence="5 11" id="KW-0863">Zinc-finger</keyword>
<feature type="domain" description="C2H2-type" evidence="13">
    <location>
        <begin position="219"/>
        <end position="247"/>
    </location>
</feature>
<evidence type="ECO:0000256" key="11">
    <source>
        <dbReference type="PROSITE-ProRule" id="PRU00042"/>
    </source>
</evidence>
<dbReference type="PROSITE" id="PS00028">
    <property type="entry name" value="ZINC_FINGER_C2H2_1"/>
    <property type="match status" value="8"/>
</dbReference>
<comment type="similarity">
    <text evidence="2">Belongs to the krueppel C2H2-type zinc-finger protein family.</text>
</comment>
<dbReference type="Pfam" id="PF00096">
    <property type="entry name" value="zf-C2H2"/>
    <property type="match status" value="5"/>
</dbReference>
<comment type="caution">
    <text evidence="14">The sequence shown here is derived from an EMBL/GenBank/DDBJ whole genome shotgun (WGS) entry which is preliminary data.</text>
</comment>
<keyword evidence="9" id="KW-0804">Transcription</keyword>